<accession>A0ABV9W6K6</accession>
<evidence type="ECO:0000256" key="3">
    <source>
        <dbReference type="ARBA" id="ARBA00022630"/>
    </source>
</evidence>
<dbReference type="Pfam" id="PF00441">
    <property type="entry name" value="Acyl-CoA_dh_1"/>
    <property type="match status" value="1"/>
</dbReference>
<dbReference type="Gene3D" id="1.20.140.10">
    <property type="entry name" value="Butyryl-CoA Dehydrogenase, subunit A, domain 3"/>
    <property type="match status" value="1"/>
</dbReference>
<dbReference type="SUPFAM" id="SSF56645">
    <property type="entry name" value="Acyl-CoA dehydrogenase NM domain-like"/>
    <property type="match status" value="1"/>
</dbReference>
<dbReference type="InterPro" id="IPR009100">
    <property type="entry name" value="AcylCoA_DH/oxidase_NM_dom_sf"/>
</dbReference>
<dbReference type="Gene3D" id="1.10.540.10">
    <property type="entry name" value="Acyl-CoA dehydrogenase/oxidase, N-terminal domain"/>
    <property type="match status" value="1"/>
</dbReference>
<dbReference type="InterPro" id="IPR013786">
    <property type="entry name" value="AcylCoA_DH/ox_N"/>
</dbReference>
<evidence type="ECO:0000259" key="5">
    <source>
        <dbReference type="Pfam" id="PF00441"/>
    </source>
</evidence>
<dbReference type="EC" id="1.-.-.-" evidence="7"/>
<evidence type="ECO:0000313" key="8">
    <source>
        <dbReference type="Proteomes" id="UP001595912"/>
    </source>
</evidence>
<gene>
    <name evidence="7" type="ORF">ACFPIJ_33425</name>
</gene>
<feature type="domain" description="Acyl-CoA dehydrogenase/oxidase C-terminal" evidence="5">
    <location>
        <begin position="261"/>
        <end position="382"/>
    </location>
</feature>
<dbReference type="Pfam" id="PF02771">
    <property type="entry name" value="Acyl-CoA_dh_N"/>
    <property type="match status" value="1"/>
</dbReference>
<dbReference type="Gene3D" id="2.40.110.10">
    <property type="entry name" value="Butyryl-CoA Dehydrogenase, subunit A, domain 2"/>
    <property type="match status" value="1"/>
</dbReference>
<name>A0ABV9W6K6_9ACTN</name>
<evidence type="ECO:0000259" key="6">
    <source>
        <dbReference type="Pfam" id="PF02771"/>
    </source>
</evidence>
<dbReference type="Proteomes" id="UP001595912">
    <property type="component" value="Unassembled WGS sequence"/>
</dbReference>
<keyword evidence="7" id="KW-0560">Oxidoreductase</keyword>
<dbReference type="InterPro" id="IPR036250">
    <property type="entry name" value="AcylCo_DH-like_C"/>
</dbReference>
<reference evidence="8" key="1">
    <citation type="journal article" date="2019" name="Int. J. Syst. Evol. Microbiol.">
        <title>The Global Catalogue of Microorganisms (GCM) 10K type strain sequencing project: providing services to taxonomists for standard genome sequencing and annotation.</title>
        <authorList>
            <consortium name="The Broad Institute Genomics Platform"/>
            <consortium name="The Broad Institute Genome Sequencing Center for Infectious Disease"/>
            <person name="Wu L."/>
            <person name="Ma J."/>
        </authorList>
    </citation>
    <scope>NUCLEOTIDE SEQUENCE [LARGE SCALE GENOMIC DNA]</scope>
    <source>
        <strain evidence="8">CGMCC 4.7152</strain>
    </source>
</reference>
<dbReference type="PANTHER" id="PTHR43884:SF12">
    <property type="entry name" value="ISOVALERYL-COA DEHYDROGENASE, MITOCHONDRIAL-RELATED"/>
    <property type="match status" value="1"/>
</dbReference>
<dbReference type="SUPFAM" id="SSF47203">
    <property type="entry name" value="Acyl-CoA dehydrogenase C-terminal domain-like"/>
    <property type="match status" value="1"/>
</dbReference>
<comment type="caution">
    <text evidence="7">The sequence shown here is derived from an EMBL/GenBank/DDBJ whole genome shotgun (WGS) entry which is preliminary data.</text>
</comment>
<dbReference type="GO" id="GO:0016491">
    <property type="term" value="F:oxidoreductase activity"/>
    <property type="evidence" value="ECO:0007669"/>
    <property type="project" value="UniProtKB-KW"/>
</dbReference>
<dbReference type="InterPro" id="IPR009075">
    <property type="entry name" value="AcylCo_DH/oxidase_C"/>
</dbReference>
<keyword evidence="3" id="KW-0285">Flavoprotein</keyword>
<dbReference type="RefSeq" id="WP_380121063.1">
    <property type="nucleotide sequence ID" value="NZ_JBHSIU010000042.1"/>
</dbReference>
<evidence type="ECO:0000256" key="1">
    <source>
        <dbReference type="ARBA" id="ARBA00001974"/>
    </source>
</evidence>
<comment type="similarity">
    <text evidence="2">Belongs to the acyl-CoA dehydrogenase family.</text>
</comment>
<feature type="domain" description="Acyl-CoA dehydrogenase/oxidase N-terminal" evidence="6">
    <location>
        <begin position="37"/>
        <end position="133"/>
    </location>
</feature>
<proteinExistence type="inferred from homology"/>
<organism evidence="7 8">
    <name type="scientific">Dactylosporangium cerinum</name>
    <dbReference type="NCBI Taxonomy" id="1434730"/>
    <lineage>
        <taxon>Bacteria</taxon>
        <taxon>Bacillati</taxon>
        <taxon>Actinomycetota</taxon>
        <taxon>Actinomycetes</taxon>
        <taxon>Micromonosporales</taxon>
        <taxon>Micromonosporaceae</taxon>
        <taxon>Dactylosporangium</taxon>
    </lineage>
</organism>
<evidence type="ECO:0000313" key="7">
    <source>
        <dbReference type="EMBL" id="MFC5002716.1"/>
    </source>
</evidence>
<sequence length="408" mass="43232">MTTPAPVSTREAVPRAAVHTRVLPGEATVRSRTAAVAAVAGEHAEHTDQSATFPQPALAAMRSTGLLGLLVPVDHGGLGGDVSDMVDASIELGRVDLSVAMVFAMHCQQVAAIDRFGSAGLRARLLPRVARGELYLGSVTTESGTGGHLLSSESPLRGRDDALELDRFAPVVTGGAYADGFLVTMRKPEASGAHEVSLVYADRDQVEVSVAGGWDPLGMRASHSVPLKLRGVVPGDQVVGRHGAFREVVTQVFAPMAHLGWSACWLGTAAGALSRVLGVLRSKPGRASYDLSSELLLTGLSQVRCRLDAVHALVRHTTAVVRAADDLSTPRVQLLLNSLKITASEQSYAAVDQLVDLVGMRHGYLKGSPTWLERALRDLRSAPLNYSNDRLHLADGKLALLDPEVRLV</sequence>
<comment type="cofactor">
    <cofactor evidence="1">
        <name>FAD</name>
        <dbReference type="ChEBI" id="CHEBI:57692"/>
    </cofactor>
</comment>
<dbReference type="EMBL" id="JBHSIU010000042">
    <property type="protein sequence ID" value="MFC5002716.1"/>
    <property type="molecule type" value="Genomic_DNA"/>
</dbReference>
<dbReference type="InterPro" id="IPR046373">
    <property type="entry name" value="Acyl-CoA_Oxase/DH_mid-dom_sf"/>
</dbReference>
<keyword evidence="8" id="KW-1185">Reference proteome</keyword>
<dbReference type="PANTHER" id="PTHR43884">
    <property type="entry name" value="ACYL-COA DEHYDROGENASE"/>
    <property type="match status" value="1"/>
</dbReference>
<dbReference type="PIRSF" id="PIRSF016578">
    <property type="entry name" value="HsaA"/>
    <property type="match status" value="1"/>
</dbReference>
<dbReference type="InterPro" id="IPR037069">
    <property type="entry name" value="AcylCoA_DH/ox_N_sf"/>
</dbReference>
<evidence type="ECO:0000256" key="2">
    <source>
        <dbReference type="ARBA" id="ARBA00009347"/>
    </source>
</evidence>
<evidence type="ECO:0000256" key="4">
    <source>
        <dbReference type="ARBA" id="ARBA00022827"/>
    </source>
</evidence>
<keyword evidence="4" id="KW-0274">FAD</keyword>
<protein>
    <submittedName>
        <fullName evidence="7">Acyl-CoA dehydrogenase family protein</fullName>
        <ecNumber evidence="7">1.-.-.-</ecNumber>
    </submittedName>
</protein>